<dbReference type="SUPFAM" id="SSF51161">
    <property type="entry name" value="Trimeric LpxA-like enzymes"/>
    <property type="match status" value="1"/>
</dbReference>
<reference evidence="4 5" key="1">
    <citation type="journal article" date="2013" name="Genome Announc.">
        <title>Draft genome sequence of the moderately halophilic gammaproteobacterium Halomonas anticariensis FP35.</title>
        <authorList>
            <person name="Tahrioui A."/>
            <person name="Quesada E."/>
            <person name="Llamas I."/>
        </authorList>
    </citation>
    <scope>NUCLEOTIDE SEQUENCE [LARGE SCALE GENOMIC DNA]</scope>
    <source>
        <strain evidence="5">DSM 16096 / CECT 5854 / LMG 22089 / FP35</strain>
    </source>
</reference>
<dbReference type="STRING" id="1121939.L861_02050"/>
<protein>
    <recommendedName>
        <fullName evidence="3">Serine acetyltransferase</fullName>
        <ecNumber evidence="3">2.3.1.30</ecNumber>
    </recommendedName>
</protein>
<dbReference type="RefSeq" id="WP_016414847.1">
    <property type="nucleotide sequence ID" value="NZ_AUAB01000034.1"/>
</dbReference>
<dbReference type="EC" id="2.3.1.30" evidence="3"/>
<evidence type="ECO:0000256" key="3">
    <source>
        <dbReference type="PIRNR" id="PIRNR000441"/>
    </source>
</evidence>
<dbReference type="PIRSF" id="PIRSF000441">
    <property type="entry name" value="CysE"/>
    <property type="match status" value="1"/>
</dbReference>
<dbReference type="InterPro" id="IPR045304">
    <property type="entry name" value="LbH_SAT"/>
</dbReference>
<dbReference type="CDD" id="cd03354">
    <property type="entry name" value="LbH_SAT"/>
    <property type="match status" value="1"/>
</dbReference>
<comment type="catalytic activity">
    <reaction evidence="3">
        <text>L-serine + acetyl-CoA = O-acetyl-L-serine + CoA</text>
        <dbReference type="Rhea" id="RHEA:24560"/>
        <dbReference type="ChEBI" id="CHEBI:33384"/>
        <dbReference type="ChEBI" id="CHEBI:57287"/>
        <dbReference type="ChEBI" id="CHEBI:57288"/>
        <dbReference type="ChEBI" id="CHEBI:58340"/>
        <dbReference type="EC" id="2.3.1.30"/>
    </reaction>
</comment>
<dbReference type="GO" id="GO:0005737">
    <property type="term" value="C:cytoplasm"/>
    <property type="evidence" value="ECO:0007669"/>
    <property type="project" value="InterPro"/>
</dbReference>
<dbReference type="PANTHER" id="PTHR42811">
    <property type="entry name" value="SERINE ACETYLTRANSFERASE"/>
    <property type="match status" value="1"/>
</dbReference>
<accession>S2KQF5</accession>
<dbReference type="PATRIC" id="fig|1121939.11.peg.385"/>
<evidence type="ECO:0000313" key="4">
    <source>
        <dbReference type="EMBL" id="EPC04115.1"/>
    </source>
</evidence>
<name>S2KQF5_LITA3</name>
<dbReference type="OrthoDB" id="9815592at2"/>
<organism evidence="4 5">
    <name type="scientific">Litchfieldella anticariensis (strain DSM 16096 / CECT 5854 / CIP 108499 / LMG 22089 / FP35)</name>
    <name type="common">Halomonas anticariensis</name>
    <dbReference type="NCBI Taxonomy" id="1121939"/>
    <lineage>
        <taxon>Bacteria</taxon>
        <taxon>Pseudomonadati</taxon>
        <taxon>Pseudomonadota</taxon>
        <taxon>Gammaproteobacteria</taxon>
        <taxon>Oceanospirillales</taxon>
        <taxon>Halomonadaceae</taxon>
        <taxon>Litchfieldella</taxon>
    </lineage>
</organism>
<proteinExistence type="inferred from homology"/>
<dbReference type="InterPro" id="IPR005881">
    <property type="entry name" value="Ser_O-AcTrfase"/>
</dbReference>
<comment type="caution">
    <text evidence="4">The sequence shown here is derived from an EMBL/GenBank/DDBJ whole genome shotgun (WGS) entry which is preliminary data.</text>
</comment>
<gene>
    <name evidence="4" type="ORF">L861_02050</name>
</gene>
<keyword evidence="1 3" id="KW-0808">Transferase</keyword>
<dbReference type="EMBL" id="ASTJ01000011">
    <property type="protein sequence ID" value="EPC04115.1"/>
    <property type="molecule type" value="Genomic_DNA"/>
</dbReference>
<comment type="similarity">
    <text evidence="3">Belongs to the transferase hexapeptide repeat family.</text>
</comment>
<keyword evidence="2 3" id="KW-0012">Acyltransferase</keyword>
<evidence type="ECO:0000313" key="5">
    <source>
        <dbReference type="Proteomes" id="UP000014463"/>
    </source>
</evidence>
<evidence type="ECO:0000256" key="2">
    <source>
        <dbReference type="ARBA" id="ARBA00023315"/>
    </source>
</evidence>
<dbReference type="eggNOG" id="COG1045">
    <property type="taxonomic scope" value="Bacteria"/>
</dbReference>
<keyword evidence="5" id="KW-1185">Reference proteome</keyword>
<dbReference type="GO" id="GO:0006535">
    <property type="term" value="P:cysteine biosynthetic process from serine"/>
    <property type="evidence" value="ECO:0007669"/>
    <property type="project" value="InterPro"/>
</dbReference>
<dbReference type="AlphaFoldDB" id="S2KQF5"/>
<dbReference type="GO" id="GO:0009001">
    <property type="term" value="F:serine O-acetyltransferase activity"/>
    <property type="evidence" value="ECO:0007669"/>
    <property type="project" value="UniProtKB-EC"/>
</dbReference>
<sequence length="191" mass="20548">MGWRDFQSCCEKEVLKGSTSWQVLRLLKVRLFGAPNRQAIVMLRWAQLLYATGHKHLANVAFARLAKRYGVYVGQYTEIGPGLKLPHPTSIVIGEGVTLGRRVRLFQQTTIAGAPKEGSGLVPRVGDDVTIYPGAKIVGDGCVGNNVVIGANAVVTEAFGDNLVVAGVPARVISRRDTNAETRAKAALHMA</sequence>
<dbReference type="Proteomes" id="UP000014463">
    <property type="component" value="Unassembled WGS sequence"/>
</dbReference>
<dbReference type="InterPro" id="IPR011004">
    <property type="entry name" value="Trimer_LpxA-like_sf"/>
</dbReference>
<dbReference type="Gene3D" id="2.160.10.10">
    <property type="entry name" value="Hexapeptide repeat proteins"/>
    <property type="match status" value="1"/>
</dbReference>
<evidence type="ECO:0000256" key="1">
    <source>
        <dbReference type="ARBA" id="ARBA00022679"/>
    </source>
</evidence>